<keyword evidence="4" id="KW-1015">Disulfide bond</keyword>
<dbReference type="OrthoDB" id="1107506at2759"/>
<dbReference type="SUPFAM" id="SSF47694">
    <property type="entry name" value="Cytochrome c oxidase subunit h"/>
    <property type="match status" value="1"/>
</dbReference>
<dbReference type="InterPro" id="IPR003213">
    <property type="entry name" value="Cyt_c_oxidase_su6B"/>
</dbReference>
<evidence type="ECO:0000256" key="1">
    <source>
        <dbReference type="ARBA" id="ARBA00004173"/>
    </source>
</evidence>
<name>A0A1R1YL35_9FUNG</name>
<dbReference type="PANTHER" id="PTHR46281">
    <property type="entry name" value="CYTOCHROME C OXIDASE SUBUNIT 6B"/>
    <property type="match status" value="1"/>
</dbReference>
<dbReference type="Pfam" id="PF02297">
    <property type="entry name" value="COX6B"/>
    <property type="match status" value="1"/>
</dbReference>
<comment type="caution">
    <text evidence="7">The sequence shown here is derived from an EMBL/GenBank/DDBJ whole genome shotgun (WGS) entry which is preliminary data.</text>
</comment>
<dbReference type="AlphaFoldDB" id="A0A1R1YL35"/>
<protein>
    <recommendedName>
        <fullName evidence="5">Cytochrome c oxidase subunit 12, mitochondrial</fullName>
    </recommendedName>
    <alternativeName>
        <fullName evidence="6">Cytochrome c oxidase polypeptide VIb</fullName>
    </alternativeName>
</protein>
<dbReference type="Proteomes" id="UP000187429">
    <property type="component" value="Unassembled WGS sequence"/>
</dbReference>
<evidence type="ECO:0000256" key="2">
    <source>
        <dbReference type="ARBA" id="ARBA00006425"/>
    </source>
</evidence>
<proteinExistence type="inferred from homology"/>
<comment type="subcellular location">
    <subcellularLocation>
        <location evidence="1">Mitochondrion</location>
    </subcellularLocation>
</comment>
<keyword evidence="8" id="KW-1185">Reference proteome</keyword>
<dbReference type="GO" id="GO:0005739">
    <property type="term" value="C:mitochondrion"/>
    <property type="evidence" value="ECO:0007669"/>
    <property type="project" value="UniProtKB-SubCell"/>
</dbReference>
<evidence type="ECO:0000256" key="4">
    <source>
        <dbReference type="ARBA" id="ARBA00023157"/>
    </source>
</evidence>
<evidence type="ECO:0000256" key="6">
    <source>
        <dbReference type="ARBA" id="ARBA00082359"/>
    </source>
</evidence>
<gene>
    <name evidence="7" type="ORF">AYI69_g2914</name>
</gene>
<organism evidence="7 8">
    <name type="scientific">Smittium culicis</name>
    <dbReference type="NCBI Taxonomy" id="133412"/>
    <lineage>
        <taxon>Eukaryota</taxon>
        <taxon>Fungi</taxon>
        <taxon>Fungi incertae sedis</taxon>
        <taxon>Zoopagomycota</taxon>
        <taxon>Kickxellomycotina</taxon>
        <taxon>Harpellomycetes</taxon>
        <taxon>Harpellales</taxon>
        <taxon>Legeriomycetaceae</taxon>
        <taxon>Smittium</taxon>
    </lineage>
</organism>
<evidence type="ECO:0000256" key="3">
    <source>
        <dbReference type="ARBA" id="ARBA00023128"/>
    </source>
</evidence>
<dbReference type="CDD" id="cd00926">
    <property type="entry name" value="Cyt_c_Oxidase_VIb"/>
    <property type="match status" value="1"/>
</dbReference>
<dbReference type="PROSITE" id="PS51808">
    <property type="entry name" value="CHCH"/>
    <property type="match status" value="1"/>
</dbReference>
<reference evidence="8" key="1">
    <citation type="submission" date="2017-01" db="EMBL/GenBank/DDBJ databases">
        <authorList>
            <person name="Wang Y."/>
            <person name="White M."/>
            <person name="Kvist S."/>
            <person name="Moncalvo J.-M."/>
        </authorList>
    </citation>
    <scope>NUCLEOTIDE SEQUENCE [LARGE SCALE GENOMIC DNA]</scope>
    <source>
        <strain evidence="8">ID-206-W2</strain>
    </source>
</reference>
<keyword evidence="3" id="KW-0496">Mitochondrion</keyword>
<dbReference type="GO" id="GO:0045277">
    <property type="term" value="C:respiratory chain complex IV"/>
    <property type="evidence" value="ECO:0007669"/>
    <property type="project" value="InterPro"/>
</dbReference>
<dbReference type="Gene3D" id="1.10.10.140">
    <property type="entry name" value="Cytochrome c oxidase, subunit VIb"/>
    <property type="match status" value="1"/>
</dbReference>
<dbReference type="PANTHER" id="PTHR46281:SF8">
    <property type="entry name" value="CYTOCHROME C OXIDASE SUBUNIT 12, MITOCHONDRIAL"/>
    <property type="match status" value="1"/>
</dbReference>
<sequence length="78" mass="9429">MAITEIKTPGYDGRFPHTNASRRCYQNYIDYHRCILVKSEDNKTCKELFREFNSLCPIEWTEKWDAQREEGVFPFKFE</sequence>
<comment type="similarity">
    <text evidence="2">Belongs to the cytochrome c oxidase subunit 6B family.</text>
</comment>
<dbReference type="InterPro" id="IPR036549">
    <property type="entry name" value="CX6/COA6-like_sf"/>
</dbReference>
<accession>A0A1R1YL35</accession>
<evidence type="ECO:0000313" key="7">
    <source>
        <dbReference type="EMBL" id="OMJ27647.1"/>
    </source>
</evidence>
<dbReference type="FunFam" id="1.10.10.140:FF:000001">
    <property type="entry name" value="Cytochrome c oxidase subunit 6B1"/>
    <property type="match status" value="1"/>
</dbReference>
<dbReference type="EMBL" id="LSSM01000898">
    <property type="protein sequence ID" value="OMJ27647.1"/>
    <property type="molecule type" value="Genomic_DNA"/>
</dbReference>
<dbReference type="InterPro" id="IPR048280">
    <property type="entry name" value="COX6B-like"/>
</dbReference>
<evidence type="ECO:0000313" key="8">
    <source>
        <dbReference type="Proteomes" id="UP000187429"/>
    </source>
</evidence>
<evidence type="ECO:0000256" key="5">
    <source>
        <dbReference type="ARBA" id="ARBA00074891"/>
    </source>
</evidence>